<dbReference type="PANTHER" id="PTHR33445">
    <property type="entry name" value="ATP SYNTHASE SUBUNIT B', CHLOROPLASTIC"/>
    <property type="match status" value="1"/>
</dbReference>
<evidence type="ECO:0000256" key="2">
    <source>
        <dbReference type="ARBA" id="ARBA00022448"/>
    </source>
</evidence>
<dbReference type="EMBL" id="AP021875">
    <property type="protein sequence ID" value="BBO76551.1"/>
    <property type="molecule type" value="Genomic_DNA"/>
</dbReference>
<accession>A0A5K7ZA27</accession>
<evidence type="ECO:0000256" key="3">
    <source>
        <dbReference type="ARBA" id="ARBA00022547"/>
    </source>
</evidence>
<dbReference type="CDD" id="cd06503">
    <property type="entry name" value="ATP-synt_Fo_b"/>
    <property type="match status" value="1"/>
</dbReference>
<dbReference type="PANTHER" id="PTHR33445:SF2">
    <property type="entry name" value="ATP SYNTHASE SUBUNIT B', CHLOROPLASTIC"/>
    <property type="match status" value="1"/>
</dbReference>
<dbReference type="HAMAP" id="MF_01398">
    <property type="entry name" value="ATP_synth_b_bprime"/>
    <property type="match status" value="1"/>
</dbReference>
<evidence type="ECO:0000256" key="15">
    <source>
        <dbReference type="SAM" id="Coils"/>
    </source>
</evidence>
<dbReference type="GO" id="GO:0046961">
    <property type="term" value="F:proton-transporting ATPase activity, rotational mechanism"/>
    <property type="evidence" value="ECO:0007669"/>
    <property type="project" value="TreeGrafter"/>
</dbReference>
<dbReference type="Proteomes" id="UP000427769">
    <property type="component" value="Chromosome"/>
</dbReference>
<comment type="similarity">
    <text evidence="1 13 14">Belongs to the ATPase B chain family.</text>
</comment>
<dbReference type="GO" id="GO:0046933">
    <property type="term" value="F:proton-transporting ATP synthase activity, rotational mechanism"/>
    <property type="evidence" value="ECO:0007669"/>
    <property type="project" value="UniProtKB-UniRule"/>
</dbReference>
<feature type="transmembrane region" description="Helical" evidence="13">
    <location>
        <begin position="6"/>
        <end position="29"/>
    </location>
</feature>
<keyword evidence="15" id="KW-0175">Coiled coil</keyword>
<keyword evidence="2 13" id="KW-0813">Transport</keyword>
<organism evidence="16 17">
    <name type="scientific">Desulfosarcina widdelii</name>
    <dbReference type="NCBI Taxonomy" id="947919"/>
    <lineage>
        <taxon>Bacteria</taxon>
        <taxon>Pseudomonadati</taxon>
        <taxon>Thermodesulfobacteriota</taxon>
        <taxon>Desulfobacteria</taxon>
        <taxon>Desulfobacterales</taxon>
        <taxon>Desulfosarcinaceae</taxon>
        <taxon>Desulfosarcina</taxon>
    </lineage>
</organism>
<dbReference type="GO" id="GO:0005886">
    <property type="term" value="C:plasma membrane"/>
    <property type="evidence" value="ECO:0007669"/>
    <property type="project" value="UniProtKB-SubCell"/>
</dbReference>
<evidence type="ECO:0000256" key="11">
    <source>
        <dbReference type="ARBA" id="ARBA00025614"/>
    </source>
</evidence>
<evidence type="ECO:0000256" key="13">
    <source>
        <dbReference type="HAMAP-Rule" id="MF_01398"/>
    </source>
</evidence>
<evidence type="ECO:0000256" key="7">
    <source>
        <dbReference type="ARBA" id="ARBA00023065"/>
    </source>
</evidence>
<evidence type="ECO:0000313" key="17">
    <source>
        <dbReference type="Proteomes" id="UP000427769"/>
    </source>
</evidence>
<dbReference type="Pfam" id="PF00430">
    <property type="entry name" value="ATP-synt_B"/>
    <property type="match status" value="1"/>
</dbReference>
<comment type="subunit">
    <text evidence="13">F-type ATPases have 2 components, F(1) - the catalytic core - and F(0) - the membrane proton channel. F(1) has five subunits: alpha(3), beta(3), gamma(1), delta(1), epsilon(1). F(0) has three main subunits: a(1), b(2) and c(10-14). The alpha and beta chains form an alternating ring which encloses part of the gamma chain. F(1) is attached to F(0) by a central stalk formed by the gamma and epsilon chains, while a peripheral stalk is formed by the delta and b chains.</text>
</comment>
<keyword evidence="3 13" id="KW-0138">CF(0)</keyword>
<evidence type="ECO:0000256" key="1">
    <source>
        <dbReference type="ARBA" id="ARBA00005513"/>
    </source>
</evidence>
<dbReference type="GO" id="GO:0012505">
    <property type="term" value="C:endomembrane system"/>
    <property type="evidence" value="ECO:0007669"/>
    <property type="project" value="UniProtKB-SubCell"/>
</dbReference>
<evidence type="ECO:0000256" key="4">
    <source>
        <dbReference type="ARBA" id="ARBA00022692"/>
    </source>
</evidence>
<dbReference type="KEGG" id="dwd:DSCW_39680"/>
<name>A0A5K7ZA27_9BACT</name>
<dbReference type="RefSeq" id="WP_170302367.1">
    <property type="nucleotide sequence ID" value="NZ_AP021875.1"/>
</dbReference>
<dbReference type="AlphaFoldDB" id="A0A5K7ZA27"/>
<evidence type="ECO:0000256" key="8">
    <source>
        <dbReference type="ARBA" id="ARBA00023136"/>
    </source>
</evidence>
<evidence type="ECO:0000256" key="14">
    <source>
        <dbReference type="RuleBase" id="RU003848"/>
    </source>
</evidence>
<evidence type="ECO:0000256" key="12">
    <source>
        <dbReference type="ARBA" id="ARBA00037847"/>
    </source>
</evidence>
<gene>
    <name evidence="13" type="primary">atpF</name>
    <name evidence="16" type="ORF">DSCW_39680</name>
</gene>
<keyword evidence="7 13" id="KW-0406">Ion transport</keyword>
<evidence type="ECO:0000256" key="9">
    <source>
        <dbReference type="ARBA" id="ARBA00023310"/>
    </source>
</evidence>
<protein>
    <recommendedName>
        <fullName evidence="13">ATP synthase subunit b</fullName>
    </recommendedName>
    <alternativeName>
        <fullName evidence="13">ATP synthase F(0) sector subunit b</fullName>
    </alternativeName>
    <alternativeName>
        <fullName evidence="13">ATPase subunit I</fullName>
    </alternativeName>
    <alternativeName>
        <fullName evidence="13">F-type ATPase subunit b</fullName>
        <shortName evidence="13">F-ATPase subunit b</shortName>
    </alternativeName>
</protein>
<keyword evidence="4 13" id="KW-0812">Transmembrane</keyword>
<dbReference type="InterPro" id="IPR002146">
    <property type="entry name" value="ATP_synth_b/b'su_bac/chlpt"/>
</dbReference>
<evidence type="ECO:0000256" key="5">
    <source>
        <dbReference type="ARBA" id="ARBA00022781"/>
    </source>
</evidence>
<keyword evidence="9 13" id="KW-0066">ATP synthesis</keyword>
<keyword evidence="6 13" id="KW-1133">Transmembrane helix</keyword>
<dbReference type="GO" id="GO:0045259">
    <property type="term" value="C:proton-transporting ATP synthase complex"/>
    <property type="evidence" value="ECO:0007669"/>
    <property type="project" value="UniProtKB-KW"/>
</dbReference>
<evidence type="ECO:0000256" key="6">
    <source>
        <dbReference type="ARBA" id="ARBA00022989"/>
    </source>
</evidence>
<evidence type="ECO:0000313" key="16">
    <source>
        <dbReference type="EMBL" id="BBO76551.1"/>
    </source>
</evidence>
<reference evidence="16 17" key="1">
    <citation type="submission" date="2019-11" db="EMBL/GenBank/DDBJ databases">
        <title>Comparative genomics of hydrocarbon-degrading Desulfosarcina strains.</title>
        <authorList>
            <person name="Watanabe M."/>
            <person name="Kojima H."/>
            <person name="Fukui M."/>
        </authorList>
    </citation>
    <scope>NUCLEOTIDE SEQUENCE [LARGE SCALE GENOMIC DNA]</scope>
    <source>
        <strain evidence="16 17">PP31</strain>
    </source>
</reference>
<dbReference type="InterPro" id="IPR050059">
    <property type="entry name" value="ATP_synthase_B_chain"/>
</dbReference>
<comment type="function">
    <text evidence="11">Component of the F(0) channel, it forms part of the peripheral stalk, linking F(1) to F(0). The b'-subunit is a diverged and duplicated form of b found in plants and photosynthetic bacteria.</text>
</comment>
<keyword evidence="8 13" id="KW-0472">Membrane</keyword>
<keyword evidence="5 13" id="KW-0375">Hydrogen ion transport</keyword>
<keyword evidence="13" id="KW-1003">Cell membrane</keyword>
<evidence type="ECO:0000256" key="10">
    <source>
        <dbReference type="ARBA" id="ARBA00025198"/>
    </source>
</evidence>
<keyword evidence="17" id="KW-1185">Reference proteome</keyword>
<proteinExistence type="inferred from homology"/>
<comment type="subcellular location">
    <subcellularLocation>
        <location evidence="13">Cell membrane</location>
        <topology evidence="13">Single-pass membrane protein</topology>
    </subcellularLocation>
    <subcellularLocation>
        <location evidence="12">Endomembrane system</location>
        <topology evidence="12">Single-pass membrane protein</topology>
    </subcellularLocation>
</comment>
<comment type="function">
    <text evidence="10 13">F(1)F(0) ATP synthase produces ATP from ADP in the presence of a proton or sodium gradient. F-type ATPases consist of two structural domains, F(1) containing the extramembraneous catalytic core and F(0) containing the membrane proton channel, linked together by a central stalk and a peripheral stalk. During catalysis, ATP synthesis in the catalytic domain of F(1) is coupled via a rotary mechanism of the central stalk subunits to proton translocation.</text>
</comment>
<feature type="coiled-coil region" evidence="15">
    <location>
        <begin position="49"/>
        <end position="113"/>
    </location>
</feature>
<sequence>MEIIATNALISINATFAVQLISFLIFLYIMNRIMFRPLRSTMEQRDIYIDRVKEEIRSGKEKLENLAEELDAQRARVVREADRAAKSLESEGDRQAAELIEQARQQITSLRSETEARVVDQVKQARKAIAEEVEAVTVAVMEKVLHRRLSS</sequence>